<feature type="compositionally biased region" description="Basic and acidic residues" evidence="1">
    <location>
        <begin position="280"/>
        <end position="290"/>
    </location>
</feature>
<reference evidence="2 3" key="1">
    <citation type="journal article" date="2018" name="PLoS ONE">
        <title>The draft genome of Kipferlia bialata reveals reductive genome evolution in fornicate parasites.</title>
        <authorList>
            <person name="Tanifuji G."/>
            <person name="Takabayashi S."/>
            <person name="Kume K."/>
            <person name="Takagi M."/>
            <person name="Nakayama T."/>
            <person name="Kamikawa R."/>
            <person name="Inagaki Y."/>
            <person name="Hashimoto T."/>
        </authorList>
    </citation>
    <scope>NUCLEOTIDE SEQUENCE [LARGE SCALE GENOMIC DNA]</scope>
    <source>
        <strain evidence="2">NY0173</strain>
    </source>
</reference>
<sequence>MGSFSNPLEPDRSYYQLNLYLCHTFEYLSPSTPFTLTVDGLREGERQEKKVERERKREPGGTARPERKRPHQPTVGLETINYRANARSVGPSGPTLRDMEREMERERERALDRPIEVPDLCESEGEAQDASNAPTVSDAERESAPVPEEAPVERERERLPLTVEIPEEETEREREAERSVHSPSSSPSPPSMPDPLTPATSQLQSEASDASDAEGIERDQEDERERGVETETSESDIDDGSSEDSTGFTVVQQEDEESRKRAHDLKTRALAVAALLGGDEGQREGEREPEGAVPVDDEPVRKSISVSLEREVVVVQEEDK</sequence>
<accession>A0A9K3D6E1</accession>
<feature type="compositionally biased region" description="Basic and acidic residues" evidence="1">
    <location>
        <begin position="97"/>
        <end position="116"/>
    </location>
</feature>
<evidence type="ECO:0000256" key="1">
    <source>
        <dbReference type="SAM" id="MobiDB-lite"/>
    </source>
</evidence>
<proteinExistence type="predicted"/>
<organism evidence="2 3">
    <name type="scientific">Kipferlia bialata</name>
    <dbReference type="NCBI Taxonomy" id="797122"/>
    <lineage>
        <taxon>Eukaryota</taxon>
        <taxon>Metamonada</taxon>
        <taxon>Carpediemonas-like organisms</taxon>
        <taxon>Kipferlia</taxon>
    </lineage>
</organism>
<feature type="compositionally biased region" description="Basic and acidic residues" evidence="1">
    <location>
        <begin position="171"/>
        <end position="180"/>
    </location>
</feature>
<dbReference type="EMBL" id="BDIP01004819">
    <property type="protein sequence ID" value="GIQ89225.1"/>
    <property type="molecule type" value="Genomic_DNA"/>
</dbReference>
<gene>
    <name evidence="2" type="ORF">KIPB_011642</name>
</gene>
<feature type="compositionally biased region" description="Basic and acidic residues" evidence="1">
    <location>
        <begin position="40"/>
        <end position="59"/>
    </location>
</feature>
<dbReference type="Proteomes" id="UP000265618">
    <property type="component" value="Unassembled WGS sequence"/>
</dbReference>
<comment type="caution">
    <text evidence="2">The sequence shown here is derived from an EMBL/GenBank/DDBJ whole genome shotgun (WGS) entry which is preliminary data.</text>
</comment>
<feature type="compositionally biased region" description="Acidic residues" evidence="1">
    <location>
        <begin position="231"/>
        <end position="242"/>
    </location>
</feature>
<keyword evidence="3" id="KW-1185">Reference proteome</keyword>
<feature type="compositionally biased region" description="Pro residues" evidence="1">
    <location>
        <begin position="186"/>
        <end position="196"/>
    </location>
</feature>
<name>A0A9K3D6E1_9EUKA</name>
<protein>
    <submittedName>
        <fullName evidence="2">Uncharacterized protein</fullName>
    </submittedName>
</protein>
<feature type="region of interest" description="Disordered" evidence="1">
    <location>
        <begin position="40"/>
        <end position="300"/>
    </location>
</feature>
<evidence type="ECO:0000313" key="2">
    <source>
        <dbReference type="EMBL" id="GIQ89225.1"/>
    </source>
</evidence>
<evidence type="ECO:0000313" key="3">
    <source>
        <dbReference type="Proteomes" id="UP000265618"/>
    </source>
</evidence>
<feature type="compositionally biased region" description="Polar residues" evidence="1">
    <location>
        <begin position="198"/>
        <end position="208"/>
    </location>
</feature>
<feature type="compositionally biased region" description="Basic and acidic residues" evidence="1">
    <location>
        <begin position="215"/>
        <end position="229"/>
    </location>
</feature>
<dbReference type="AlphaFoldDB" id="A0A9K3D6E1"/>